<dbReference type="InterPro" id="IPR015424">
    <property type="entry name" value="PyrdxlP-dep_Trfase"/>
</dbReference>
<comment type="subcellular location">
    <subcellularLocation>
        <location evidence="5">Cytoplasm</location>
    </subcellularLocation>
</comment>
<reference evidence="6 7" key="1">
    <citation type="submission" date="2024-04" db="EMBL/GenBank/DDBJ databases">
        <authorList>
            <person name="Abashina T."/>
            <person name="Shaikin A."/>
        </authorList>
    </citation>
    <scope>NUCLEOTIDE SEQUENCE [LARGE SCALE GENOMIC DNA]</scope>
    <source>
        <strain evidence="6 7">AAFK</strain>
    </source>
</reference>
<comment type="similarity">
    <text evidence="5">Belongs to the class-III pyridoxal-phosphate-dependent aminotransferase family. ArgD subfamily.</text>
</comment>
<name>A0ABU9DB37_9PROT</name>
<dbReference type="Pfam" id="PF00202">
    <property type="entry name" value="Aminotran_3"/>
    <property type="match status" value="1"/>
</dbReference>
<comment type="catalytic activity">
    <reaction evidence="5">
        <text>N(2)-acetyl-L-ornithine + 2-oxoglutarate = N-acetyl-L-glutamate 5-semialdehyde + L-glutamate</text>
        <dbReference type="Rhea" id="RHEA:18049"/>
        <dbReference type="ChEBI" id="CHEBI:16810"/>
        <dbReference type="ChEBI" id="CHEBI:29123"/>
        <dbReference type="ChEBI" id="CHEBI:29985"/>
        <dbReference type="ChEBI" id="CHEBI:57805"/>
        <dbReference type="EC" id="2.6.1.11"/>
    </reaction>
</comment>
<dbReference type="PANTHER" id="PTHR11986">
    <property type="entry name" value="AMINOTRANSFERASE CLASS III"/>
    <property type="match status" value="1"/>
</dbReference>
<evidence type="ECO:0000313" key="7">
    <source>
        <dbReference type="Proteomes" id="UP001446205"/>
    </source>
</evidence>
<dbReference type="NCBIfam" id="TIGR00707">
    <property type="entry name" value="argD"/>
    <property type="match status" value="1"/>
</dbReference>
<protein>
    <recommendedName>
        <fullName evidence="5">Acetylornithine aminotransferase</fullName>
        <shortName evidence="5">ACOAT</shortName>
        <ecNumber evidence="5">2.6.1.11</ecNumber>
    </recommendedName>
</protein>
<dbReference type="PIRSF" id="PIRSF000521">
    <property type="entry name" value="Transaminase_4ab_Lys_Orn"/>
    <property type="match status" value="1"/>
</dbReference>
<dbReference type="GO" id="GO:0003992">
    <property type="term" value="F:N2-acetyl-L-ornithine:2-oxoglutarate 5-aminotransferase activity"/>
    <property type="evidence" value="ECO:0007669"/>
    <property type="project" value="UniProtKB-EC"/>
</dbReference>
<comment type="subunit">
    <text evidence="5">Homodimer.</text>
</comment>
<feature type="binding site" evidence="5">
    <location>
        <begin position="102"/>
        <end position="103"/>
    </location>
    <ligand>
        <name>pyridoxal 5'-phosphate</name>
        <dbReference type="ChEBI" id="CHEBI:597326"/>
    </ligand>
</feature>
<keyword evidence="2 5" id="KW-0028">Amino-acid biosynthesis</keyword>
<evidence type="ECO:0000313" key="6">
    <source>
        <dbReference type="EMBL" id="MEK8090744.1"/>
    </source>
</evidence>
<dbReference type="InterPro" id="IPR049704">
    <property type="entry name" value="Aminotrans_3_PPA_site"/>
</dbReference>
<dbReference type="InterPro" id="IPR004636">
    <property type="entry name" value="AcOrn/SuccOrn_fam"/>
</dbReference>
<accession>A0ABU9DB37</accession>
<dbReference type="HAMAP" id="MF_01107">
    <property type="entry name" value="ArgD_aminotrans_3"/>
    <property type="match status" value="1"/>
</dbReference>
<feature type="binding site" evidence="5">
    <location>
        <position position="137"/>
    </location>
    <ligand>
        <name>N(2)-acetyl-L-ornithine</name>
        <dbReference type="ChEBI" id="CHEBI:57805"/>
    </ligand>
</feature>
<dbReference type="InterPro" id="IPR015421">
    <property type="entry name" value="PyrdxlP-dep_Trfase_major"/>
</dbReference>
<feature type="binding site" evidence="5">
    <location>
        <begin position="219"/>
        <end position="222"/>
    </location>
    <ligand>
        <name>pyridoxal 5'-phosphate</name>
        <dbReference type="ChEBI" id="CHEBI:597326"/>
    </ligand>
</feature>
<dbReference type="InterPro" id="IPR015422">
    <property type="entry name" value="PyrdxlP-dep_Trfase_small"/>
</dbReference>
<organism evidence="6 7">
    <name type="scientific">Thermithiobacillus plumbiphilus</name>
    <dbReference type="NCBI Taxonomy" id="1729899"/>
    <lineage>
        <taxon>Bacteria</taxon>
        <taxon>Pseudomonadati</taxon>
        <taxon>Pseudomonadota</taxon>
        <taxon>Acidithiobacillia</taxon>
        <taxon>Acidithiobacillales</taxon>
        <taxon>Thermithiobacillaceae</taxon>
        <taxon>Thermithiobacillus</taxon>
    </lineage>
</organism>
<dbReference type="PANTHER" id="PTHR11986:SF79">
    <property type="entry name" value="ACETYLORNITHINE AMINOTRANSFERASE, MITOCHONDRIAL"/>
    <property type="match status" value="1"/>
</dbReference>
<evidence type="ECO:0000256" key="3">
    <source>
        <dbReference type="ARBA" id="ARBA00022679"/>
    </source>
</evidence>
<dbReference type="Gene3D" id="3.90.1150.10">
    <property type="entry name" value="Aspartate Aminotransferase, domain 1"/>
    <property type="match status" value="1"/>
</dbReference>
<dbReference type="CDD" id="cd00610">
    <property type="entry name" value="OAT_like"/>
    <property type="match status" value="1"/>
</dbReference>
<comment type="miscellaneous">
    <text evidence="5">May also have succinyldiaminopimelate aminotransferase activity, thus carrying out the corresponding step in lysine biosynthesis.</text>
</comment>
<dbReference type="NCBIfam" id="NF002325">
    <property type="entry name" value="PRK01278.1"/>
    <property type="match status" value="1"/>
</dbReference>
<dbReference type="EMBL" id="JBBPCO010000015">
    <property type="protein sequence ID" value="MEK8090744.1"/>
    <property type="molecule type" value="Genomic_DNA"/>
</dbReference>
<dbReference type="InterPro" id="IPR005814">
    <property type="entry name" value="Aminotrans_3"/>
</dbReference>
<dbReference type="SUPFAM" id="SSF53383">
    <property type="entry name" value="PLP-dependent transferases"/>
    <property type="match status" value="1"/>
</dbReference>
<comment type="caution">
    <text evidence="5">Lacks conserved residue(s) required for the propagation of feature annotation.</text>
</comment>
<keyword evidence="3 5" id="KW-0808">Transferase</keyword>
<feature type="binding site" evidence="5">
    <location>
        <position position="276"/>
    </location>
    <ligand>
        <name>pyridoxal 5'-phosphate</name>
        <dbReference type="ChEBI" id="CHEBI:597326"/>
    </ligand>
</feature>
<keyword evidence="5" id="KW-0055">Arginine biosynthesis</keyword>
<dbReference type="InterPro" id="IPR050103">
    <property type="entry name" value="Class-III_PLP-dep_AT"/>
</dbReference>
<gene>
    <name evidence="5" type="primary">argD</name>
    <name evidence="6" type="ORF">WOB96_13380</name>
</gene>
<dbReference type="PROSITE" id="PS00600">
    <property type="entry name" value="AA_TRANSFER_CLASS_3"/>
    <property type="match status" value="1"/>
</dbReference>
<keyword evidence="5" id="KW-0963">Cytoplasm</keyword>
<dbReference type="RefSeq" id="WP_341371800.1">
    <property type="nucleotide sequence ID" value="NZ_JBBPCO010000015.1"/>
</dbReference>
<sequence length="407" mass="43829">MSAQIPDFDSLMTITPRPPIVMMEGKGSWLRDQDGREYLDFIQGWAVNCLGHSPQVVVDAITRQATTLLNPSPAFYNAPMIRLAELIVQHSGLHKVYPACSGADANEGAIKLARKWGQIHRNGAHEIITMYNSFHGRTLATMSASGKPQWRELYEPKVPGFLKAPLNDLIVLRNLITEKTVAVMLEPIQGEGGVIPAEDDYLRELRALTREKGILLILDEVQTGIGRTGRLFGHQHAGISPDIMTLGKGLGGGVPLAALVAHRDVCCFAPGDQGGTYNGNPLMAAAGCAVMETVTAPGFLDGVNHAGDYLRAQLAGLARDYDLGEVRGRGLLVALQLNQDIAPAIVEAARDLGLLLNAPRVNILRFMPALNISRAEIDEMIRRLAASLDALGLVCAQSDEPALALMA</sequence>
<comment type="pathway">
    <text evidence="5">Amino-acid biosynthesis; L-arginine biosynthesis; N(2)-acetyl-L-ornithine from L-glutamate: step 4/4.</text>
</comment>
<dbReference type="Gene3D" id="3.40.640.10">
    <property type="entry name" value="Type I PLP-dependent aspartate aminotransferase-like (Major domain)"/>
    <property type="match status" value="1"/>
</dbReference>
<feature type="binding site" evidence="5">
    <location>
        <position position="134"/>
    </location>
    <ligand>
        <name>pyridoxal 5'-phosphate</name>
        <dbReference type="ChEBI" id="CHEBI:597326"/>
    </ligand>
</feature>
<proteinExistence type="inferred from homology"/>
<feature type="modified residue" description="N6-(pyridoxal phosphate)lysine" evidence="5">
    <location>
        <position position="248"/>
    </location>
</feature>
<dbReference type="Proteomes" id="UP001446205">
    <property type="component" value="Unassembled WGS sequence"/>
</dbReference>
<keyword evidence="1 5" id="KW-0032">Aminotransferase</keyword>
<evidence type="ECO:0000256" key="2">
    <source>
        <dbReference type="ARBA" id="ARBA00022605"/>
    </source>
</evidence>
<evidence type="ECO:0000256" key="5">
    <source>
        <dbReference type="HAMAP-Rule" id="MF_01107"/>
    </source>
</evidence>
<dbReference type="NCBIfam" id="NF002985">
    <property type="entry name" value="PRK03715.1"/>
    <property type="match status" value="1"/>
</dbReference>
<comment type="caution">
    <text evidence="6">The sequence shown here is derived from an EMBL/GenBank/DDBJ whole genome shotgun (WGS) entry which is preliminary data.</text>
</comment>
<comment type="cofactor">
    <cofactor evidence="5">
        <name>pyridoxal 5'-phosphate</name>
        <dbReference type="ChEBI" id="CHEBI:597326"/>
    </cofactor>
    <text evidence="5">Binds 1 pyridoxal phosphate per subunit.</text>
</comment>
<keyword evidence="4 5" id="KW-0663">Pyridoxal phosphate</keyword>
<evidence type="ECO:0000256" key="4">
    <source>
        <dbReference type="ARBA" id="ARBA00022898"/>
    </source>
</evidence>
<dbReference type="EC" id="2.6.1.11" evidence="5"/>
<keyword evidence="7" id="KW-1185">Reference proteome</keyword>
<evidence type="ECO:0000256" key="1">
    <source>
        <dbReference type="ARBA" id="ARBA00022576"/>
    </source>
</evidence>